<dbReference type="Pfam" id="PF00651">
    <property type="entry name" value="BTB"/>
    <property type="match status" value="1"/>
</dbReference>
<dbReference type="InterPro" id="IPR002083">
    <property type="entry name" value="MATH/TRAF_dom"/>
</dbReference>
<dbReference type="InterPro" id="IPR056423">
    <property type="entry name" value="BACK_BPM_SPOP"/>
</dbReference>
<evidence type="ECO:0000313" key="7">
    <source>
        <dbReference type="Proteomes" id="UP001497457"/>
    </source>
</evidence>
<evidence type="ECO:0000313" key="6">
    <source>
        <dbReference type="EMBL" id="CAL4988319.1"/>
    </source>
</evidence>
<dbReference type="EMBL" id="OZ075133">
    <property type="protein sequence ID" value="CAL4988319.1"/>
    <property type="molecule type" value="Genomic_DNA"/>
</dbReference>
<feature type="domain" description="BTB" evidence="4">
    <location>
        <begin position="273"/>
        <end position="340"/>
    </location>
</feature>
<protein>
    <submittedName>
        <fullName evidence="6">Uncharacterized protein</fullName>
    </submittedName>
</protein>
<feature type="region of interest" description="Disordered" evidence="3">
    <location>
        <begin position="1"/>
        <end position="24"/>
    </location>
</feature>
<organism evidence="6 7">
    <name type="scientific">Urochloa decumbens</name>
    <dbReference type="NCBI Taxonomy" id="240449"/>
    <lineage>
        <taxon>Eukaryota</taxon>
        <taxon>Viridiplantae</taxon>
        <taxon>Streptophyta</taxon>
        <taxon>Embryophyta</taxon>
        <taxon>Tracheophyta</taxon>
        <taxon>Spermatophyta</taxon>
        <taxon>Magnoliopsida</taxon>
        <taxon>Liliopsida</taxon>
        <taxon>Poales</taxon>
        <taxon>Poaceae</taxon>
        <taxon>PACMAD clade</taxon>
        <taxon>Panicoideae</taxon>
        <taxon>Panicodae</taxon>
        <taxon>Paniceae</taxon>
        <taxon>Melinidinae</taxon>
        <taxon>Urochloa</taxon>
    </lineage>
</organism>
<dbReference type="CDD" id="cd00121">
    <property type="entry name" value="MATH"/>
    <property type="match status" value="1"/>
</dbReference>
<dbReference type="Pfam" id="PF24570">
    <property type="entry name" value="BACK_BPM_SPOP"/>
    <property type="match status" value="1"/>
</dbReference>
<dbReference type="InterPro" id="IPR045005">
    <property type="entry name" value="BPM1-6"/>
</dbReference>
<evidence type="ECO:0000259" key="4">
    <source>
        <dbReference type="PROSITE" id="PS50097"/>
    </source>
</evidence>
<dbReference type="Gene3D" id="1.25.40.420">
    <property type="match status" value="1"/>
</dbReference>
<comment type="similarity">
    <text evidence="2">Belongs to the Tdpoz family.</text>
</comment>
<dbReference type="InterPro" id="IPR008974">
    <property type="entry name" value="TRAF-like"/>
</dbReference>
<evidence type="ECO:0000259" key="5">
    <source>
        <dbReference type="PROSITE" id="PS50144"/>
    </source>
</evidence>
<dbReference type="InterPro" id="IPR000210">
    <property type="entry name" value="BTB/POZ_dom"/>
</dbReference>
<dbReference type="Pfam" id="PF22486">
    <property type="entry name" value="MATH_2"/>
    <property type="match status" value="1"/>
</dbReference>
<proteinExistence type="inferred from homology"/>
<dbReference type="Proteomes" id="UP001497457">
    <property type="component" value="Chromosome 23rd"/>
</dbReference>
<dbReference type="InterPro" id="IPR011333">
    <property type="entry name" value="SKP1/BTB/POZ_sf"/>
</dbReference>
<dbReference type="PROSITE" id="PS50144">
    <property type="entry name" value="MATH"/>
    <property type="match status" value="1"/>
</dbReference>
<evidence type="ECO:0000256" key="2">
    <source>
        <dbReference type="ARBA" id="ARBA00010846"/>
    </source>
</evidence>
<dbReference type="SUPFAM" id="SSF49599">
    <property type="entry name" value="TRAF domain-like"/>
    <property type="match status" value="1"/>
</dbReference>
<dbReference type="SUPFAM" id="SSF54695">
    <property type="entry name" value="POZ domain"/>
    <property type="match status" value="1"/>
</dbReference>
<sequence length="452" mass="49195">MPSSTNPSAALVSPTPARRSDSNVPSKILTMDVSNYSAAKMVGNGCGIKSPMLDAGGKSWRIIYYPNGKRAGTTESISLYLRLDTAAAGDDDEDVEVLYKFILPGPDAGIRFMSGEVVSTFNRLRQNAHGFERFITRDDLEKSGCVRNDYFNVRCDVTVLSTACRRTPSTVTEEPSLATALPSKPQHPTPSSVAAAEDSGRPGKPCLVSAPPSGQLHEPSVTAVPAASGLQGSSLLREQAPGHPREQQQSVADVLQTFLPKDLGHLLATKEGADVDFEVGGMVFAAHRCVLAARSPVFKDDFFGPTKEENTSYIRINDMNPETFQALLHYIYTDSLPEMNDQEVGAVVHHLLSAADRFSLKGLKSTMENRLCTRVCVTNALATLVLAEQHQCHELKNSCFRFIACPENDREVMATDDVEHLAKSCPSIVRELITKILDSREVASNGKRSLRK</sequence>
<evidence type="ECO:0000256" key="3">
    <source>
        <dbReference type="SAM" id="MobiDB-lite"/>
    </source>
</evidence>
<reference evidence="6" key="1">
    <citation type="submission" date="2024-10" db="EMBL/GenBank/DDBJ databases">
        <authorList>
            <person name="Ryan C."/>
        </authorList>
    </citation>
    <scope>NUCLEOTIDE SEQUENCE [LARGE SCALE GENOMIC DNA]</scope>
</reference>
<dbReference type="PANTHER" id="PTHR26379:SF295">
    <property type="entry name" value="OS10G0429651 PROTEIN"/>
    <property type="match status" value="1"/>
</dbReference>
<dbReference type="Gene3D" id="2.60.210.10">
    <property type="entry name" value="Apoptosis, Tumor Necrosis Factor Receptor Associated Protein 2, Chain A"/>
    <property type="match status" value="1"/>
</dbReference>
<dbReference type="SMART" id="SM00225">
    <property type="entry name" value="BTB"/>
    <property type="match status" value="1"/>
</dbReference>
<dbReference type="PANTHER" id="PTHR26379">
    <property type="entry name" value="BTB/POZ AND MATH DOMAIN-CONTAINING PROTEIN 1"/>
    <property type="match status" value="1"/>
</dbReference>
<dbReference type="Gene3D" id="3.30.710.10">
    <property type="entry name" value="Potassium Channel Kv1.1, Chain A"/>
    <property type="match status" value="1"/>
</dbReference>
<comment type="pathway">
    <text evidence="1">Protein modification; protein ubiquitination.</text>
</comment>
<feature type="domain" description="MATH" evidence="5">
    <location>
        <begin position="26"/>
        <end position="157"/>
    </location>
</feature>
<feature type="region of interest" description="Disordered" evidence="3">
    <location>
        <begin position="166"/>
        <end position="221"/>
    </location>
</feature>
<gene>
    <name evidence="6" type="ORF">URODEC1_LOCUS59191</name>
</gene>
<keyword evidence="7" id="KW-1185">Reference proteome</keyword>
<dbReference type="AlphaFoldDB" id="A0ABC9AXG2"/>
<name>A0ABC9AXG2_9POAL</name>
<evidence type="ECO:0000256" key="1">
    <source>
        <dbReference type="ARBA" id="ARBA00004906"/>
    </source>
</evidence>
<dbReference type="PROSITE" id="PS50097">
    <property type="entry name" value="BTB"/>
    <property type="match status" value="1"/>
</dbReference>
<accession>A0ABC9AXG2</accession>